<keyword evidence="3" id="KW-1185">Reference proteome</keyword>
<accession>A0AAD9YBP6</accession>
<feature type="compositionally biased region" description="Low complexity" evidence="1">
    <location>
        <begin position="26"/>
        <end position="35"/>
    </location>
</feature>
<organism evidence="2 3">
    <name type="scientific">Colletotrichum kahawae</name>
    <name type="common">Coffee berry disease fungus</name>
    <dbReference type="NCBI Taxonomy" id="34407"/>
    <lineage>
        <taxon>Eukaryota</taxon>
        <taxon>Fungi</taxon>
        <taxon>Dikarya</taxon>
        <taxon>Ascomycota</taxon>
        <taxon>Pezizomycotina</taxon>
        <taxon>Sordariomycetes</taxon>
        <taxon>Hypocreomycetidae</taxon>
        <taxon>Glomerellales</taxon>
        <taxon>Glomerellaceae</taxon>
        <taxon>Colletotrichum</taxon>
        <taxon>Colletotrichum gloeosporioides species complex</taxon>
    </lineage>
</organism>
<evidence type="ECO:0000313" key="3">
    <source>
        <dbReference type="Proteomes" id="UP001281614"/>
    </source>
</evidence>
<gene>
    <name evidence="2" type="ORF">CKAH01_06044</name>
</gene>
<comment type="caution">
    <text evidence="2">The sequence shown here is derived from an EMBL/GenBank/DDBJ whole genome shotgun (WGS) entry which is preliminary data.</text>
</comment>
<feature type="compositionally biased region" description="Polar residues" evidence="1">
    <location>
        <begin position="129"/>
        <end position="141"/>
    </location>
</feature>
<evidence type="ECO:0000256" key="1">
    <source>
        <dbReference type="SAM" id="MobiDB-lite"/>
    </source>
</evidence>
<dbReference type="Proteomes" id="UP001281614">
    <property type="component" value="Unassembled WGS sequence"/>
</dbReference>
<dbReference type="EMBL" id="VYYT01000234">
    <property type="protein sequence ID" value="KAK2754106.1"/>
    <property type="molecule type" value="Genomic_DNA"/>
</dbReference>
<reference evidence="2" key="1">
    <citation type="submission" date="2023-02" db="EMBL/GenBank/DDBJ databases">
        <title>Colletotrichum kahawae CIFC_Que2 genome sequencing and assembly.</title>
        <authorList>
            <person name="Baroncelli R."/>
        </authorList>
    </citation>
    <scope>NUCLEOTIDE SEQUENCE</scope>
    <source>
        <strain evidence="2">CIFC_Que2</strain>
    </source>
</reference>
<protein>
    <submittedName>
        <fullName evidence="2">Uncharacterized protein</fullName>
    </submittedName>
</protein>
<name>A0AAD9YBP6_COLKA</name>
<sequence length="175" mass="18887">MLTRFAADLFSNGVHPAPDRVGANTRGGAASSASRSQSRCHRIAIALLVDCKDGTSDATGCYARRSSKAADPTENRRWENQPGNLQDLRDYTALHWRHAGRAESLSWRPLTMHGDSGRAGDSDLWAAGSTETSRPIASSSDPGRPIRHGDQPGDDDVNGQLPPPALRIDFIEAWA</sequence>
<dbReference type="AlphaFoldDB" id="A0AAD9YBP6"/>
<feature type="region of interest" description="Disordered" evidence="1">
    <location>
        <begin position="13"/>
        <end position="35"/>
    </location>
</feature>
<evidence type="ECO:0000313" key="2">
    <source>
        <dbReference type="EMBL" id="KAK2754106.1"/>
    </source>
</evidence>
<proteinExistence type="predicted"/>
<feature type="region of interest" description="Disordered" evidence="1">
    <location>
        <begin position="111"/>
        <end position="165"/>
    </location>
</feature>
<feature type="region of interest" description="Disordered" evidence="1">
    <location>
        <begin position="64"/>
        <end position="84"/>
    </location>
</feature>